<protein>
    <submittedName>
        <fullName evidence="1">Uncharacterized protein</fullName>
    </submittedName>
</protein>
<proteinExistence type="predicted"/>
<gene>
    <name evidence="1" type="ORF">BJ991_000083</name>
</gene>
<reference evidence="1 2" key="1">
    <citation type="submission" date="2020-07" db="EMBL/GenBank/DDBJ databases">
        <title>Sequencing the genomes of 1000 actinobacteria strains.</title>
        <authorList>
            <person name="Klenk H.-P."/>
        </authorList>
    </citation>
    <scope>NUCLEOTIDE SEQUENCE [LARGE SCALE GENOMIC DNA]</scope>
    <source>
        <strain evidence="1 2">DSM 24662</strain>
    </source>
</reference>
<sequence>MTDHTTPAKQDDPIADMRVRLGLVALSYFPEIHAVEPDYRLTDDVAWVLEPIAEFIAEEGSTLAELVARTVIDPTAYREELMDALNGLPIPRDGEPGDGAGAVG</sequence>
<comment type="caution">
    <text evidence="1">The sequence shown here is derived from an EMBL/GenBank/DDBJ whole genome shotgun (WGS) entry which is preliminary data.</text>
</comment>
<dbReference type="RefSeq" id="WP_179486497.1">
    <property type="nucleotide sequence ID" value="NZ_JACCBV010000001.1"/>
</dbReference>
<dbReference type="EMBL" id="JACCBV010000001">
    <property type="protein sequence ID" value="NYE18055.1"/>
    <property type="molecule type" value="Genomic_DNA"/>
</dbReference>
<keyword evidence="2" id="KW-1185">Reference proteome</keyword>
<organism evidence="1 2">
    <name type="scientific">Microbacterium immunditiarum</name>
    <dbReference type="NCBI Taxonomy" id="337480"/>
    <lineage>
        <taxon>Bacteria</taxon>
        <taxon>Bacillati</taxon>
        <taxon>Actinomycetota</taxon>
        <taxon>Actinomycetes</taxon>
        <taxon>Micrococcales</taxon>
        <taxon>Microbacteriaceae</taxon>
        <taxon>Microbacterium</taxon>
    </lineage>
</organism>
<evidence type="ECO:0000313" key="1">
    <source>
        <dbReference type="EMBL" id="NYE18055.1"/>
    </source>
</evidence>
<dbReference type="Proteomes" id="UP000576969">
    <property type="component" value="Unassembled WGS sequence"/>
</dbReference>
<name>A0A7Y9KHU3_9MICO</name>
<accession>A0A7Y9KHU3</accession>
<evidence type="ECO:0000313" key="2">
    <source>
        <dbReference type="Proteomes" id="UP000576969"/>
    </source>
</evidence>
<dbReference type="AlphaFoldDB" id="A0A7Y9KHU3"/>